<organism evidence="1">
    <name type="scientific">marine sediment metagenome</name>
    <dbReference type="NCBI Taxonomy" id="412755"/>
    <lineage>
        <taxon>unclassified sequences</taxon>
        <taxon>metagenomes</taxon>
        <taxon>ecological metagenomes</taxon>
    </lineage>
</organism>
<comment type="caution">
    <text evidence="1">The sequence shown here is derived from an EMBL/GenBank/DDBJ whole genome shotgun (WGS) entry which is preliminary data.</text>
</comment>
<sequence length="90" mass="9681">PLIIIDNELGQVHTVVDAIQAMTDAMPILTETGGTLTTDGTNQTIYINNAPDGVYRPICIFLDFANQTITETTIVRELYRITDGGGIIGA</sequence>
<evidence type="ECO:0000313" key="1">
    <source>
        <dbReference type="EMBL" id="GAH17312.1"/>
    </source>
</evidence>
<name>X1DAN2_9ZZZZ</name>
<protein>
    <submittedName>
        <fullName evidence="1">Uncharacterized protein</fullName>
    </submittedName>
</protein>
<gene>
    <name evidence="1" type="ORF">S01H4_53186</name>
</gene>
<dbReference type="AlphaFoldDB" id="X1DAN2"/>
<proteinExistence type="predicted"/>
<reference evidence="1" key="1">
    <citation type="journal article" date="2014" name="Front. Microbiol.">
        <title>High frequency of phylogenetically diverse reductive dehalogenase-homologous genes in deep subseafloor sedimentary metagenomes.</title>
        <authorList>
            <person name="Kawai M."/>
            <person name="Futagami T."/>
            <person name="Toyoda A."/>
            <person name="Takaki Y."/>
            <person name="Nishi S."/>
            <person name="Hori S."/>
            <person name="Arai W."/>
            <person name="Tsubouchi T."/>
            <person name="Morono Y."/>
            <person name="Uchiyama I."/>
            <person name="Ito T."/>
            <person name="Fujiyama A."/>
            <person name="Inagaki F."/>
            <person name="Takami H."/>
        </authorList>
    </citation>
    <scope>NUCLEOTIDE SEQUENCE</scope>
    <source>
        <strain evidence="1">Expedition CK06-06</strain>
    </source>
</reference>
<dbReference type="EMBL" id="BART01030459">
    <property type="protein sequence ID" value="GAH17312.1"/>
    <property type="molecule type" value="Genomic_DNA"/>
</dbReference>
<feature type="non-terminal residue" evidence="1">
    <location>
        <position position="1"/>
    </location>
</feature>
<accession>X1DAN2</accession>